<gene>
    <name evidence="1" type="ORF">CSA25_04775</name>
</gene>
<dbReference type="Proteomes" id="UP000231203">
    <property type="component" value="Unassembled WGS sequence"/>
</dbReference>
<name>A0A2G6MRD7_9BACT</name>
<evidence type="ECO:0008006" key="3">
    <source>
        <dbReference type="Google" id="ProtNLM"/>
    </source>
</evidence>
<reference evidence="1 2" key="1">
    <citation type="submission" date="2017-10" db="EMBL/GenBank/DDBJ databases">
        <title>Novel microbial diversity and functional potential in the marine mammal oral microbiome.</title>
        <authorList>
            <person name="Dudek N.K."/>
            <person name="Sun C.L."/>
            <person name="Burstein D."/>
            <person name="Kantor R.S."/>
            <person name="Aliaga Goltsman D.S."/>
            <person name="Bik E.M."/>
            <person name="Thomas B.C."/>
            <person name="Banfield J.F."/>
            <person name="Relman D.A."/>
        </authorList>
    </citation>
    <scope>NUCLEOTIDE SEQUENCE [LARGE SCALE GENOMIC DNA]</scope>
    <source>
        <strain evidence="1">DOLJORAL78_47_202</strain>
    </source>
</reference>
<organism evidence="1 2">
    <name type="scientific">Desulfobacter postgatei</name>
    <dbReference type="NCBI Taxonomy" id="2293"/>
    <lineage>
        <taxon>Bacteria</taxon>
        <taxon>Pseudomonadati</taxon>
        <taxon>Thermodesulfobacteriota</taxon>
        <taxon>Desulfobacteria</taxon>
        <taxon>Desulfobacterales</taxon>
        <taxon>Desulfobacteraceae</taxon>
        <taxon>Desulfobacter</taxon>
    </lineage>
</organism>
<dbReference type="EMBL" id="PDTI01000040">
    <property type="protein sequence ID" value="PIE62506.1"/>
    <property type="molecule type" value="Genomic_DNA"/>
</dbReference>
<accession>A0A2G6MRD7</accession>
<evidence type="ECO:0000313" key="2">
    <source>
        <dbReference type="Proteomes" id="UP000231203"/>
    </source>
</evidence>
<evidence type="ECO:0000313" key="1">
    <source>
        <dbReference type="EMBL" id="PIE62506.1"/>
    </source>
</evidence>
<dbReference type="AlphaFoldDB" id="A0A2G6MRD7"/>
<protein>
    <recommendedName>
        <fullName evidence="3">Flagellar assembly protein T N-terminal domain-containing protein</fullName>
    </recommendedName>
</protein>
<proteinExistence type="predicted"/>
<sequence length="436" mass="48120">MITPLRFLLIAFIVTVFCFPLAGVMAAGQDSAYITIGRHQISGQDRSGAQKAAVRDALDKAVQNAFAAVVSQQKLGKHLDFIYDQLLNHTMDVVSTYRVINGMVYNGAYLVGVESKISLALLEKYLRDSGIFKQARNNPKVLLFIGEQGPEDEQPRCWWWRPEGRPYTSIAEKTLSAVFDQARIPLVVTENKYPDPGAYHVIFSSMDDQAAAMALGQALEADMIVFGKASAQKSANRMGNEKTFEADVSFTVLDMASQKEVSYTTATATAKSTDTRGAGQALAQAAQTAGQTLKEKIQGFWAQIMKEKRTFDLYVEGDNFLTRFIALKRQLKDIREIEDISPRELGSSHAIMEVTYKGSPAQFANAVMLRTFEEFGIEVSMVSDGAVKIKFVVSSDNKVVPRIPQEGSPIIVPQENTFLQGVDKGQGIVQLTFRTL</sequence>
<comment type="caution">
    <text evidence="1">The sequence shown here is derived from an EMBL/GenBank/DDBJ whole genome shotgun (WGS) entry which is preliminary data.</text>
</comment>